<dbReference type="NCBIfam" id="TIGR00756">
    <property type="entry name" value="PPR"/>
    <property type="match status" value="3"/>
</dbReference>
<keyword evidence="2" id="KW-0677">Repeat</keyword>
<feature type="compositionally biased region" description="Acidic residues" evidence="4">
    <location>
        <begin position="385"/>
        <end position="406"/>
    </location>
</feature>
<protein>
    <submittedName>
        <fullName evidence="5">Pentatricopeptide repeat-containing protein at1g02150-like protein</fullName>
    </submittedName>
</protein>
<sequence>MNNRPERFRITASDAAIQLDLIARVQGVSNAEGYFMNLTNDLKDKRTYGALLNAYVHSRSREKAEFLLDAMRGKKYLNSLPFNLMMTLYMNLKDYDKVDMMVSEMKEKNIQLDIYTYNIWLSTCGSQESVEKMEQVFEQMSKDPTIIPNWSTFSTMTAMYIKMEMFEKAHECLKKMEVRIIGRDRIPFHYLLSLYGSIGNKDEVYRVWNNYKTIFPSIPNLGYHAVISSLVRINDIEGAEKLYDEWVSVRPSDDSRVANLIIGWYVKNGKFDIAFNFFENMIEGGGSPNSNTWEILAEAHIAEKRISDALSCLIKAFKTVGSKSWKLKPIKLAAFLKLCRDEDDMESAEVLIELLRQSGYHKDKVYASLIGNDELSSTIERIDDIVDGENMDDDDDDDDDDNDDDSQVVFNQVDSSF</sequence>
<dbReference type="AlphaFoldDB" id="A0A2K3N518"/>
<dbReference type="Proteomes" id="UP000236291">
    <property type="component" value="Unassembled WGS sequence"/>
</dbReference>
<evidence type="ECO:0000256" key="3">
    <source>
        <dbReference type="PROSITE-ProRule" id="PRU00708"/>
    </source>
</evidence>
<evidence type="ECO:0000256" key="2">
    <source>
        <dbReference type="ARBA" id="ARBA00022737"/>
    </source>
</evidence>
<evidence type="ECO:0000313" key="5">
    <source>
        <dbReference type="EMBL" id="PNX98155.1"/>
    </source>
</evidence>
<evidence type="ECO:0000256" key="4">
    <source>
        <dbReference type="SAM" id="MobiDB-lite"/>
    </source>
</evidence>
<dbReference type="EMBL" id="ASHM01016347">
    <property type="protein sequence ID" value="PNX98155.1"/>
    <property type="molecule type" value="Genomic_DNA"/>
</dbReference>
<evidence type="ECO:0000256" key="1">
    <source>
        <dbReference type="ARBA" id="ARBA00007626"/>
    </source>
</evidence>
<dbReference type="GO" id="GO:0005739">
    <property type="term" value="C:mitochondrion"/>
    <property type="evidence" value="ECO:0007669"/>
    <property type="project" value="TreeGrafter"/>
</dbReference>
<dbReference type="SUPFAM" id="SSF48452">
    <property type="entry name" value="TPR-like"/>
    <property type="match status" value="1"/>
</dbReference>
<organism evidence="5 6">
    <name type="scientific">Trifolium pratense</name>
    <name type="common">Red clover</name>
    <dbReference type="NCBI Taxonomy" id="57577"/>
    <lineage>
        <taxon>Eukaryota</taxon>
        <taxon>Viridiplantae</taxon>
        <taxon>Streptophyta</taxon>
        <taxon>Embryophyta</taxon>
        <taxon>Tracheophyta</taxon>
        <taxon>Spermatophyta</taxon>
        <taxon>Magnoliopsida</taxon>
        <taxon>eudicotyledons</taxon>
        <taxon>Gunneridae</taxon>
        <taxon>Pentapetalae</taxon>
        <taxon>rosids</taxon>
        <taxon>fabids</taxon>
        <taxon>Fabales</taxon>
        <taxon>Fabaceae</taxon>
        <taxon>Papilionoideae</taxon>
        <taxon>50 kb inversion clade</taxon>
        <taxon>NPAAA clade</taxon>
        <taxon>Hologalegina</taxon>
        <taxon>IRL clade</taxon>
        <taxon>Trifolieae</taxon>
        <taxon>Trifolium</taxon>
    </lineage>
</organism>
<dbReference type="Pfam" id="PF13041">
    <property type="entry name" value="PPR_2"/>
    <property type="match status" value="2"/>
</dbReference>
<dbReference type="Pfam" id="PF01535">
    <property type="entry name" value="PPR"/>
    <property type="match status" value="3"/>
</dbReference>
<proteinExistence type="inferred from homology"/>
<dbReference type="GO" id="GO:0003729">
    <property type="term" value="F:mRNA binding"/>
    <property type="evidence" value="ECO:0007669"/>
    <property type="project" value="UniProtKB-ARBA"/>
</dbReference>
<gene>
    <name evidence="5" type="ORF">L195_g021397</name>
</gene>
<comment type="similarity">
    <text evidence="1">Belongs to the PPR family. P subfamily.</text>
</comment>
<feature type="repeat" description="PPR" evidence="3">
    <location>
        <begin position="113"/>
        <end position="143"/>
    </location>
</feature>
<reference evidence="5 6" key="2">
    <citation type="journal article" date="2017" name="Front. Plant Sci.">
        <title>Gene Classification and Mining of Molecular Markers Useful in Red Clover (Trifolium pratense) Breeding.</title>
        <authorList>
            <person name="Istvanek J."/>
            <person name="Dluhosova J."/>
            <person name="Dluhos P."/>
            <person name="Patkova L."/>
            <person name="Nedelnik J."/>
            <person name="Repkova J."/>
        </authorList>
    </citation>
    <scope>NUCLEOTIDE SEQUENCE [LARGE SCALE GENOMIC DNA]</scope>
    <source>
        <strain evidence="6">cv. Tatra</strain>
        <tissue evidence="5">Young leaves</tissue>
    </source>
</reference>
<feature type="region of interest" description="Disordered" evidence="4">
    <location>
        <begin position="385"/>
        <end position="407"/>
    </location>
</feature>
<dbReference type="Gene3D" id="1.25.40.10">
    <property type="entry name" value="Tetratricopeptide repeat domain"/>
    <property type="match status" value="2"/>
</dbReference>
<dbReference type="PANTHER" id="PTHR45717">
    <property type="entry name" value="OS12G0527900 PROTEIN"/>
    <property type="match status" value="1"/>
</dbReference>
<feature type="repeat" description="PPR" evidence="3">
    <location>
        <begin position="254"/>
        <end position="288"/>
    </location>
</feature>
<comment type="caution">
    <text evidence="5">The sequence shown here is derived from an EMBL/GenBank/DDBJ whole genome shotgun (WGS) entry which is preliminary data.</text>
</comment>
<dbReference type="InterPro" id="IPR011990">
    <property type="entry name" value="TPR-like_helical_dom_sf"/>
</dbReference>
<dbReference type="FunFam" id="1.25.40.10:FF:000516">
    <property type="entry name" value="Pentatricopeptide repeat-containing protein"/>
    <property type="match status" value="1"/>
</dbReference>
<reference evidence="5 6" key="1">
    <citation type="journal article" date="2014" name="Am. J. Bot.">
        <title>Genome assembly and annotation for red clover (Trifolium pratense; Fabaceae).</title>
        <authorList>
            <person name="Istvanek J."/>
            <person name="Jaros M."/>
            <person name="Krenek A."/>
            <person name="Repkova J."/>
        </authorList>
    </citation>
    <scope>NUCLEOTIDE SEQUENCE [LARGE SCALE GENOMIC DNA]</scope>
    <source>
        <strain evidence="6">cv. Tatra</strain>
        <tissue evidence="5">Young leaves</tissue>
    </source>
</reference>
<dbReference type="ExpressionAtlas" id="A0A2K3N518">
    <property type="expression patterns" value="baseline"/>
</dbReference>
<dbReference type="PANTHER" id="PTHR45717:SF3">
    <property type="entry name" value="OS04G0544400 PROTEIN"/>
    <property type="match status" value="1"/>
</dbReference>
<name>A0A2K3N518_TRIPR</name>
<evidence type="ECO:0000313" key="6">
    <source>
        <dbReference type="Proteomes" id="UP000236291"/>
    </source>
</evidence>
<accession>A0A2K3N518</accession>
<dbReference type="STRING" id="57577.A0A2K3N518"/>
<dbReference type="PROSITE" id="PS51375">
    <property type="entry name" value="PPR"/>
    <property type="match status" value="2"/>
</dbReference>
<dbReference type="InterPro" id="IPR002885">
    <property type="entry name" value="PPR_rpt"/>
</dbReference>